<dbReference type="PROSITE" id="PS00518">
    <property type="entry name" value="ZF_RING_1"/>
    <property type="match status" value="1"/>
</dbReference>
<evidence type="ECO:0000256" key="1">
    <source>
        <dbReference type="ARBA" id="ARBA00022723"/>
    </source>
</evidence>
<dbReference type="GO" id="GO:0008270">
    <property type="term" value="F:zinc ion binding"/>
    <property type="evidence" value="ECO:0007669"/>
    <property type="project" value="UniProtKB-KW"/>
</dbReference>
<evidence type="ECO:0000256" key="3">
    <source>
        <dbReference type="ARBA" id="ARBA00022833"/>
    </source>
</evidence>
<dbReference type="Proteomes" id="UP001430953">
    <property type="component" value="Unassembled WGS sequence"/>
</dbReference>
<keyword evidence="7" id="KW-1185">Reference proteome</keyword>
<keyword evidence="4" id="KW-0472">Membrane</keyword>
<evidence type="ECO:0000256" key="2">
    <source>
        <dbReference type="ARBA" id="ARBA00022771"/>
    </source>
</evidence>
<evidence type="ECO:0000259" key="5">
    <source>
        <dbReference type="SMART" id="SM00184"/>
    </source>
</evidence>
<gene>
    <name evidence="6" type="ORF">PUN28_010442</name>
</gene>
<feature type="domain" description="RING-type" evidence="5">
    <location>
        <begin position="117"/>
        <end position="158"/>
    </location>
</feature>
<evidence type="ECO:0000313" key="6">
    <source>
        <dbReference type="EMBL" id="KAL0114905.1"/>
    </source>
</evidence>
<dbReference type="InterPro" id="IPR001841">
    <property type="entry name" value="Znf_RING"/>
</dbReference>
<evidence type="ECO:0000313" key="7">
    <source>
        <dbReference type="Proteomes" id="UP001430953"/>
    </source>
</evidence>
<organism evidence="6 7">
    <name type="scientific">Cardiocondyla obscurior</name>
    <dbReference type="NCBI Taxonomy" id="286306"/>
    <lineage>
        <taxon>Eukaryota</taxon>
        <taxon>Metazoa</taxon>
        <taxon>Ecdysozoa</taxon>
        <taxon>Arthropoda</taxon>
        <taxon>Hexapoda</taxon>
        <taxon>Insecta</taxon>
        <taxon>Pterygota</taxon>
        <taxon>Neoptera</taxon>
        <taxon>Endopterygota</taxon>
        <taxon>Hymenoptera</taxon>
        <taxon>Apocrita</taxon>
        <taxon>Aculeata</taxon>
        <taxon>Formicoidea</taxon>
        <taxon>Formicidae</taxon>
        <taxon>Myrmicinae</taxon>
        <taxon>Cardiocondyla</taxon>
    </lineage>
</organism>
<keyword evidence="1" id="KW-0479">Metal-binding</keyword>
<keyword evidence="3" id="KW-0862">Zinc</keyword>
<keyword evidence="4" id="KW-0812">Transmembrane</keyword>
<evidence type="ECO:0000256" key="4">
    <source>
        <dbReference type="SAM" id="Phobius"/>
    </source>
</evidence>
<dbReference type="InterPro" id="IPR017907">
    <property type="entry name" value="Znf_RING_CS"/>
</dbReference>
<protein>
    <recommendedName>
        <fullName evidence="5">RING-type domain-containing protein</fullName>
    </recommendedName>
</protein>
<accession>A0AAW2FI45</accession>
<name>A0AAW2FI45_9HYME</name>
<dbReference type="AlphaFoldDB" id="A0AAW2FI45"/>
<feature type="transmembrane region" description="Helical" evidence="4">
    <location>
        <begin position="174"/>
        <end position="192"/>
    </location>
</feature>
<comment type="caution">
    <text evidence="6">The sequence shown here is derived from an EMBL/GenBank/DDBJ whole genome shotgun (WGS) entry which is preliminary data.</text>
</comment>
<dbReference type="EMBL" id="JADYXP020000010">
    <property type="protein sequence ID" value="KAL0114905.1"/>
    <property type="molecule type" value="Genomic_DNA"/>
</dbReference>
<sequence>MICRDYFIRSCNRDSCNKIHRAIMCTNSSCNKNRSCTLLHLTPYEILEVNENIRPFRETVFNEMKRFAFLIREMYPKEIKVHTCTKVMLGDCIWPCLSCKTVCRNEDNDQLPKCFNCFIPLMGDIKILACGHGYCDICLKQLPVNVNGALPFWKCAECNKWQCYIILKNKIKYFVFNIYKSIYILLINYIHFL</sequence>
<keyword evidence="4" id="KW-1133">Transmembrane helix</keyword>
<keyword evidence="2" id="KW-0863">Zinc-finger</keyword>
<reference evidence="6 7" key="1">
    <citation type="submission" date="2023-03" db="EMBL/GenBank/DDBJ databases">
        <title>High recombination rates correlate with genetic variation in Cardiocondyla obscurior ants.</title>
        <authorList>
            <person name="Errbii M."/>
        </authorList>
    </citation>
    <scope>NUCLEOTIDE SEQUENCE [LARGE SCALE GENOMIC DNA]</scope>
    <source>
        <strain evidence="6">Alpha-2009</strain>
        <tissue evidence="6">Whole body</tissue>
    </source>
</reference>
<proteinExistence type="predicted"/>
<dbReference type="SMART" id="SM00184">
    <property type="entry name" value="RING"/>
    <property type="match status" value="1"/>
</dbReference>